<gene>
    <name evidence="4" type="ORF">EXE59_11870</name>
</gene>
<feature type="domain" description="Glycosyltransferase subfamily 4-like N-terminal" evidence="3">
    <location>
        <begin position="20"/>
        <end position="156"/>
    </location>
</feature>
<dbReference type="Pfam" id="PF13692">
    <property type="entry name" value="Glyco_trans_1_4"/>
    <property type="match status" value="1"/>
</dbReference>
<dbReference type="Pfam" id="PF13439">
    <property type="entry name" value="Glyco_transf_4"/>
    <property type="match status" value="1"/>
</dbReference>
<sequence length="351" mass="35783">MGPRLVAVLPGDVDDPARTSGGNTYDRRLVTELHRRGWQVSWQPVAGGWPDGDTVALTALADVLHTSPPEATLLLDGLLASGAPDVVVPAAGHRRVVVLVHQPLGVGDPAAYAREGPVLRAADAVVATSRWSAAWLVAAYGLAPGRVHVASPGADPAPVAAGSPPGNHLLCVASVVPGKGHDVLVDALADAADLDWTCDLAGSLARAPGFVADVGRRITRAGLSARVELRGPVTEEALAAAYDAADLLVLPTRAETWGMVVTEALARGIPVVASEVGGVPEALGIAPGGGRPGMLVPTGDPVALAAALRRWLTDPGLREHARDAALLRRAELPGWDVTADAVTAVLQGAAA</sequence>
<evidence type="ECO:0000313" key="5">
    <source>
        <dbReference type="Proteomes" id="UP000297496"/>
    </source>
</evidence>
<dbReference type="GO" id="GO:0009103">
    <property type="term" value="P:lipopolysaccharide biosynthetic process"/>
    <property type="evidence" value="ECO:0007669"/>
    <property type="project" value="TreeGrafter"/>
</dbReference>
<evidence type="ECO:0000256" key="1">
    <source>
        <dbReference type="ARBA" id="ARBA00022676"/>
    </source>
</evidence>
<evidence type="ECO:0000259" key="3">
    <source>
        <dbReference type="Pfam" id="PF13439"/>
    </source>
</evidence>
<protein>
    <submittedName>
        <fullName evidence="4">Glycosyltransferase</fullName>
    </submittedName>
</protein>
<dbReference type="RefSeq" id="WP_135839092.1">
    <property type="nucleotide sequence ID" value="NZ_SRRO01000001.1"/>
</dbReference>
<dbReference type="GO" id="GO:0016757">
    <property type="term" value="F:glycosyltransferase activity"/>
    <property type="evidence" value="ECO:0007669"/>
    <property type="project" value="UniProtKB-KW"/>
</dbReference>
<dbReference type="CDD" id="cd03801">
    <property type="entry name" value="GT4_PimA-like"/>
    <property type="match status" value="1"/>
</dbReference>
<name>A0A4Z1C5L7_9ACTN</name>
<keyword evidence="2 4" id="KW-0808">Transferase</keyword>
<accession>A0A4Z1C5L7</accession>
<dbReference type="InterPro" id="IPR028098">
    <property type="entry name" value="Glyco_trans_4-like_N"/>
</dbReference>
<reference evidence="4 5" key="1">
    <citation type="submission" date="2019-04" db="EMBL/GenBank/DDBJ databases">
        <title>Three New Species of Nocardioides, Nocardioides euryhalodurans sp. nov., Nocardioides seonyuensis sp. nov. and Nocardioides eburneoflavus sp. nov. Isolated from Soil.</title>
        <authorList>
            <person name="Roh S.G."/>
            <person name="Lee C."/>
            <person name="Kim M.-K."/>
            <person name="Kim S.B."/>
        </authorList>
    </citation>
    <scope>NUCLEOTIDE SEQUENCE [LARGE SCALE GENOMIC DNA]</scope>
    <source>
        <strain evidence="4 5">MMS17-SY213</strain>
    </source>
</reference>
<comment type="caution">
    <text evidence="4">The sequence shown here is derived from an EMBL/GenBank/DDBJ whole genome shotgun (WGS) entry which is preliminary data.</text>
</comment>
<dbReference type="OrthoDB" id="9765330at2"/>
<evidence type="ECO:0000313" key="4">
    <source>
        <dbReference type="EMBL" id="TGN64582.1"/>
    </source>
</evidence>
<keyword evidence="5" id="KW-1185">Reference proteome</keyword>
<dbReference type="AlphaFoldDB" id="A0A4Z1C5L7"/>
<dbReference type="EMBL" id="SRRO01000001">
    <property type="protein sequence ID" value="TGN64582.1"/>
    <property type="molecule type" value="Genomic_DNA"/>
</dbReference>
<keyword evidence="1" id="KW-0328">Glycosyltransferase</keyword>
<dbReference type="Proteomes" id="UP000297496">
    <property type="component" value="Unassembled WGS sequence"/>
</dbReference>
<dbReference type="Gene3D" id="3.40.50.2000">
    <property type="entry name" value="Glycogen Phosphorylase B"/>
    <property type="match status" value="2"/>
</dbReference>
<proteinExistence type="predicted"/>
<dbReference type="PANTHER" id="PTHR46401:SF2">
    <property type="entry name" value="GLYCOSYLTRANSFERASE WBBK-RELATED"/>
    <property type="match status" value="1"/>
</dbReference>
<dbReference type="SUPFAM" id="SSF53756">
    <property type="entry name" value="UDP-Glycosyltransferase/glycogen phosphorylase"/>
    <property type="match status" value="1"/>
</dbReference>
<dbReference type="PANTHER" id="PTHR46401">
    <property type="entry name" value="GLYCOSYLTRANSFERASE WBBK-RELATED"/>
    <property type="match status" value="1"/>
</dbReference>
<organism evidence="4 5">
    <name type="scientific">Nocardioides eburneiflavus</name>
    <dbReference type="NCBI Taxonomy" id="2518372"/>
    <lineage>
        <taxon>Bacteria</taxon>
        <taxon>Bacillati</taxon>
        <taxon>Actinomycetota</taxon>
        <taxon>Actinomycetes</taxon>
        <taxon>Propionibacteriales</taxon>
        <taxon>Nocardioidaceae</taxon>
        <taxon>Nocardioides</taxon>
    </lineage>
</organism>
<evidence type="ECO:0000256" key="2">
    <source>
        <dbReference type="ARBA" id="ARBA00022679"/>
    </source>
</evidence>